<evidence type="ECO:0000313" key="1">
    <source>
        <dbReference type="EMBL" id="MBP1935910.1"/>
    </source>
</evidence>
<accession>A0ABS4H052</accession>
<comment type="caution">
    <text evidence="1">The sequence shown here is derived from an EMBL/GenBank/DDBJ whole genome shotgun (WGS) entry which is preliminary data.</text>
</comment>
<organism evidence="1 2">
    <name type="scientific">Paenibacillus sediminis</name>
    <dbReference type="NCBI Taxonomy" id="664909"/>
    <lineage>
        <taxon>Bacteria</taxon>
        <taxon>Bacillati</taxon>
        <taxon>Bacillota</taxon>
        <taxon>Bacilli</taxon>
        <taxon>Bacillales</taxon>
        <taxon>Paenibacillaceae</taxon>
        <taxon>Paenibacillus</taxon>
    </lineage>
</organism>
<dbReference type="Proteomes" id="UP001519273">
    <property type="component" value="Unassembled WGS sequence"/>
</dbReference>
<dbReference type="InterPro" id="IPR027417">
    <property type="entry name" value="P-loop_NTPase"/>
</dbReference>
<dbReference type="Gene3D" id="3.40.50.300">
    <property type="entry name" value="P-loop containing nucleotide triphosphate hydrolases"/>
    <property type="match status" value="1"/>
</dbReference>
<evidence type="ECO:0000313" key="2">
    <source>
        <dbReference type="Proteomes" id="UP001519273"/>
    </source>
</evidence>
<name>A0ABS4H052_9BACL</name>
<reference evidence="1 2" key="1">
    <citation type="submission" date="2021-03" db="EMBL/GenBank/DDBJ databases">
        <title>Genomic Encyclopedia of Type Strains, Phase IV (KMG-IV): sequencing the most valuable type-strain genomes for metagenomic binning, comparative biology and taxonomic classification.</title>
        <authorList>
            <person name="Goeker M."/>
        </authorList>
    </citation>
    <scope>NUCLEOTIDE SEQUENCE [LARGE SCALE GENOMIC DNA]</scope>
    <source>
        <strain evidence="1 2">DSM 23491</strain>
    </source>
</reference>
<proteinExistence type="predicted"/>
<gene>
    <name evidence="1" type="ORF">J2Z20_000771</name>
</gene>
<dbReference type="EMBL" id="JAGGKP010000001">
    <property type="protein sequence ID" value="MBP1935910.1"/>
    <property type="molecule type" value="Genomic_DNA"/>
</dbReference>
<dbReference type="RefSeq" id="WP_209845580.1">
    <property type="nucleotide sequence ID" value="NZ_CBCRVE010000001.1"/>
</dbReference>
<dbReference type="SUPFAM" id="SSF52540">
    <property type="entry name" value="P-loop containing nucleoside triphosphate hydrolases"/>
    <property type="match status" value="1"/>
</dbReference>
<sequence>MSKVLFWSPVQGSVDSAYYMSAVSMMISLEYRLRLLVGHTGTQGSSIEEALTLKDSLYDSALLSFRDSGVDALARLWMSHKLTKDNIADYMHSLLPERLDLLTGGGQGTSNHVYDSEQLIQSILHTAGHYYDLLMIDHSPSTISASTTVFREADLIVACLPQNMRVLESFFSQNSWPEAMHGKPYIVLISNYDAESNSNLQNIKRRFRFKGAIFGIPYNTQFMDAWNDRDLVSFFKRNYRMEKRDSIGNFMCSIRNLGKGMIEMLGMEVTLRQFEKGA</sequence>
<keyword evidence="2" id="KW-1185">Reference proteome</keyword>
<protein>
    <recommendedName>
        <fullName evidence="3">Cellulose biosynthesis protein BcsQ</fullName>
    </recommendedName>
</protein>
<evidence type="ECO:0008006" key="3">
    <source>
        <dbReference type="Google" id="ProtNLM"/>
    </source>
</evidence>